<gene>
    <name evidence="3" type="ORF">ACFX5F_12970</name>
</gene>
<dbReference type="Gene3D" id="1.10.30.50">
    <property type="match status" value="1"/>
</dbReference>
<dbReference type="EMBL" id="JBHZPY010000012">
    <property type="protein sequence ID" value="MFE3872134.1"/>
    <property type="molecule type" value="Genomic_DNA"/>
</dbReference>
<organism evidence="3 4">
    <name type="scientific">Flavobacterium zhoui</name>
    <dbReference type="NCBI Taxonomy" id="3230414"/>
    <lineage>
        <taxon>Bacteria</taxon>
        <taxon>Pseudomonadati</taxon>
        <taxon>Bacteroidota</taxon>
        <taxon>Flavobacteriia</taxon>
        <taxon>Flavobacteriales</taxon>
        <taxon>Flavobacteriaceae</taxon>
        <taxon>Flavobacterium</taxon>
    </lineage>
</organism>
<dbReference type="InterPro" id="IPR002711">
    <property type="entry name" value="HNH"/>
</dbReference>
<dbReference type="GO" id="GO:0004519">
    <property type="term" value="F:endonuclease activity"/>
    <property type="evidence" value="ECO:0007669"/>
    <property type="project" value="UniProtKB-KW"/>
</dbReference>
<accession>A0ABW6I7G8</accession>
<dbReference type="InterPro" id="IPR003615">
    <property type="entry name" value="HNH_nuc"/>
</dbReference>
<keyword evidence="3" id="KW-0378">Hydrolase</keyword>
<evidence type="ECO:0000313" key="4">
    <source>
        <dbReference type="Proteomes" id="UP001600107"/>
    </source>
</evidence>
<dbReference type="SMART" id="SM00507">
    <property type="entry name" value="HNHc"/>
    <property type="match status" value="1"/>
</dbReference>
<evidence type="ECO:0000256" key="1">
    <source>
        <dbReference type="SAM" id="MobiDB-lite"/>
    </source>
</evidence>
<keyword evidence="3" id="KW-0255">Endonuclease</keyword>
<reference evidence="3 4" key="1">
    <citation type="submission" date="2024-06" db="EMBL/GenBank/DDBJ databases">
        <title>Flavobacterium spp. isolated from glacier.</title>
        <authorList>
            <person name="Han D."/>
        </authorList>
    </citation>
    <scope>NUCLEOTIDE SEQUENCE [LARGE SCALE GENOMIC DNA]</scope>
    <source>
        <strain evidence="3 4">ZS1P70</strain>
    </source>
</reference>
<comment type="caution">
    <text evidence="3">The sequence shown here is derived from an EMBL/GenBank/DDBJ whole genome shotgun (WGS) entry which is preliminary data.</text>
</comment>
<name>A0ABW6I7G8_9FLAO</name>
<evidence type="ECO:0000259" key="2">
    <source>
        <dbReference type="SMART" id="SM00507"/>
    </source>
</evidence>
<dbReference type="Pfam" id="PF01844">
    <property type="entry name" value="HNH"/>
    <property type="match status" value="1"/>
</dbReference>
<feature type="region of interest" description="Disordered" evidence="1">
    <location>
        <begin position="1"/>
        <end position="25"/>
    </location>
</feature>
<evidence type="ECO:0000313" key="3">
    <source>
        <dbReference type="EMBL" id="MFE3872134.1"/>
    </source>
</evidence>
<feature type="domain" description="HNH nuclease" evidence="2">
    <location>
        <begin position="25"/>
        <end position="84"/>
    </location>
</feature>
<keyword evidence="4" id="KW-1185">Reference proteome</keyword>
<proteinExistence type="predicted"/>
<sequence length="207" mass="24567">MKVREPLPIRRTAPTKSPKEGKWAKHKPDLCQDFHSHCGYCGSYDGYRHTWYEVDHFIPKSLLDGKISNVEYSNLVYSCKFCNNTKLAKWPTNDINIPNHNDQGFVDPCNEDYDNHLYRTNDGSIMWKTDLGKWMWEIAFKFDERNYAIKLLWEVNQIRKIILKYAKELSKMNIHSEEYKLVHTKAGDLSFKYVLVHNELMNHYNSL</sequence>
<protein>
    <submittedName>
        <fullName evidence="3">HNH endonuclease</fullName>
    </submittedName>
</protein>
<keyword evidence="3" id="KW-0540">Nuclease</keyword>
<dbReference type="Proteomes" id="UP001600107">
    <property type="component" value="Unassembled WGS sequence"/>
</dbReference>
<dbReference type="RefSeq" id="WP_379852429.1">
    <property type="nucleotide sequence ID" value="NZ_JBHZPY010000012.1"/>
</dbReference>
<dbReference type="CDD" id="cd00085">
    <property type="entry name" value="HNHc"/>
    <property type="match status" value="1"/>
</dbReference>